<organism evidence="9 10">
    <name type="scientific">Mobiluncus curtisii</name>
    <dbReference type="NCBI Taxonomy" id="2051"/>
    <lineage>
        <taxon>Bacteria</taxon>
        <taxon>Bacillati</taxon>
        <taxon>Actinomycetota</taxon>
        <taxon>Actinomycetes</taxon>
        <taxon>Actinomycetales</taxon>
        <taxon>Actinomycetaceae</taxon>
        <taxon>Mobiluncus</taxon>
    </lineage>
</organism>
<evidence type="ECO:0000256" key="6">
    <source>
        <dbReference type="SAM" id="MobiDB-lite"/>
    </source>
</evidence>
<dbReference type="InterPro" id="IPR056792">
    <property type="entry name" value="PRC_RimM"/>
</dbReference>
<dbReference type="InterPro" id="IPR036976">
    <property type="entry name" value="RimM_N_sf"/>
</dbReference>
<dbReference type="GO" id="GO:0043022">
    <property type="term" value="F:ribosome binding"/>
    <property type="evidence" value="ECO:0007669"/>
    <property type="project" value="InterPro"/>
</dbReference>
<dbReference type="GO" id="GO:0005737">
    <property type="term" value="C:cytoplasm"/>
    <property type="evidence" value="ECO:0007669"/>
    <property type="project" value="UniProtKB-SubCell"/>
</dbReference>
<evidence type="ECO:0000313" key="9">
    <source>
        <dbReference type="EMBL" id="SQB64970.1"/>
    </source>
</evidence>
<name>A0A2X3AU04_9ACTO</name>
<reference evidence="9 10" key="1">
    <citation type="submission" date="2018-06" db="EMBL/GenBank/DDBJ databases">
        <authorList>
            <consortium name="Pathogen Informatics"/>
            <person name="Doyle S."/>
        </authorList>
    </citation>
    <scope>NUCLEOTIDE SEQUENCE [LARGE SCALE GENOMIC DNA]</scope>
    <source>
        <strain evidence="9 10">NCTC11820</strain>
    </source>
</reference>
<dbReference type="AlphaFoldDB" id="A0A2X3AU04"/>
<dbReference type="PANTHER" id="PTHR33692">
    <property type="entry name" value="RIBOSOME MATURATION FACTOR RIMM"/>
    <property type="match status" value="1"/>
</dbReference>
<dbReference type="GeneID" id="55565435"/>
<evidence type="ECO:0000313" key="10">
    <source>
        <dbReference type="Proteomes" id="UP000250245"/>
    </source>
</evidence>
<sequence length="192" mass="20565">MKLTVGIIGRASGVRGEVRVALRTDDPRSRFAPGTVLLTNRNSPAALTVDQARMSGKHFVVSFQEIPDRNDAETLSGTKLYIETDAPPLCADAGDTPDTTADPEAADYPETTENDDGFYRHELVGLRAMNLAGETLGTISDLLLAPAQDLLEVTTADGEKILVPFVYEIVPDVDLDNGLVTMDPPGGLFPSH</sequence>
<evidence type="ECO:0000259" key="7">
    <source>
        <dbReference type="Pfam" id="PF01782"/>
    </source>
</evidence>
<dbReference type="InterPro" id="IPR011033">
    <property type="entry name" value="PRC_barrel-like_sf"/>
</dbReference>
<feature type="region of interest" description="Disordered" evidence="6">
    <location>
        <begin position="87"/>
        <end position="116"/>
    </location>
</feature>
<evidence type="ECO:0000259" key="8">
    <source>
        <dbReference type="Pfam" id="PF24986"/>
    </source>
</evidence>
<keyword evidence="3 5" id="KW-0698">rRNA processing</keyword>
<dbReference type="GO" id="GO:0006364">
    <property type="term" value="P:rRNA processing"/>
    <property type="evidence" value="ECO:0007669"/>
    <property type="project" value="UniProtKB-UniRule"/>
</dbReference>
<evidence type="ECO:0000256" key="5">
    <source>
        <dbReference type="HAMAP-Rule" id="MF_00014"/>
    </source>
</evidence>
<dbReference type="SUPFAM" id="SSF50447">
    <property type="entry name" value="Translation proteins"/>
    <property type="match status" value="1"/>
</dbReference>
<dbReference type="Proteomes" id="UP000250245">
    <property type="component" value="Unassembled WGS sequence"/>
</dbReference>
<dbReference type="Gene3D" id="2.30.30.240">
    <property type="entry name" value="PRC-barrel domain"/>
    <property type="match status" value="1"/>
</dbReference>
<keyword evidence="4 5" id="KW-0143">Chaperone</keyword>
<dbReference type="HAMAP" id="MF_00014">
    <property type="entry name" value="Ribosome_mat_RimM"/>
    <property type="match status" value="1"/>
</dbReference>
<evidence type="ECO:0000256" key="1">
    <source>
        <dbReference type="ARBA" id="ARBA00022490"/>
    </source>
</evidence>
<comment type="similarity">
    <text evidence="5">Belongs to the RimM family.</text>
</comment>
<feature type="compositionally biased region" description="Low complexity" evidence="6">
    <location>
        <begin position="91"/>
        <end position="103"/>
    </location>
</feature>
<dbReference type="EMBL" id="UASJ01000001">
    <property type="protein sequence ID" value="SQB64970.1"/>
    <property type="molecule type" value="Genomic_DNA"/>
</dbReference>
<dbReference type="GO" id="GO:0005840">
    <property type="term" value="C:ribosome"/>
    <property type="evidence" value="ECO:0007669"/>
    <property type="project" value="InterPro"/>
</dbReference>
<dbReference type="Pfam" id="PF01782">
    <property type="entry name" value="RimM"/>
    <property type="match status" value="1"/>
</dbReference>
<feature type="domain" description="Ribosome maturation factor RimM PRC barrel" evidence="8">
    <location>
        <begin position="121"/>
        <end position="188"/>
    </location>
</feature>
<dbReference type="PANTHER" id="PTHR33692:SF1">
    <property type="entry name" value="RIBOSOME MATURATION FACTOR RIMM"/>
    <property type="match status" value="1"/>
</dbReference>
<dbReference type="Gene3D" id="2.40.30.60">
    <property type="entry name" value="RimM"/>
    <property type="match status" value="1"/>
</dbReference>
<dbReference type="InterPro" id="IPR009000">
    <property type="entry name" value="Transl_B-barrel_sf"/>
</dbReference>
<feature type="compositionally biased region" description="Acidic residues" evidence="6">
    <location>
        <begin position="104"/>
        <end position="116"/>
    </location>
</feature>
<protein>
    <recommendedName>
        <fullName evidence="5">Ribosome maturation factor RimM</fullName>
    </recommendedName>
</protein>
<comment type="domain">
    <text evidence="5">The PRC barrel domain binds ribosomal protein uS19.</text>
</comment>
<comment type="function">
    <text evidence="5">An accessory protein needed during the final step in the assembly of 30S ribosomal subunit, possibly for assembly of the head region. Essential for efficient processing of 16S rRNA. May be needed both before and after RbfA during the maturation of 16S rRNA. It has affinity for free ribosomal 30S subunits but not for 70S ribosomes.</text>
</comment>
<dbReference type="InterPro" id="IPR002676">
    <property type="entry name" value="RimM_N"/>
</dbReference>
<accession>A0A2X3AU04</accession>
<dbReference type="GO" id="GO:0042274">
    <property type="term" value="P:ribosomal small subunit biogenesis"/>
    <property type="evidence" value="ECO:0007669"/>
    <property type="project" value="UniProtKB-UniRule"/>
</dbReference>
<evidence type="ECO:0000256" key="3">
    <source>
        <dbReference type="ARBA" id="ARBA00022552"/>
    </source>
</evidence>
<dbReference type="RefSeq" id="WP_013189305.1">
    <property type="nucleotide sequence ID" value="NZ_CP068112.1"/>
</dbReference>
<keyword evidence="2 5" id="KW-0690">Ribosome biogenesis</keyword>
<dbReference type="InterPro" id="IPR011961">
    <property type="entry name" value="RimM"/>
</dbReference>
<proteinExistence type="inferred from homology"/>
<keyword evidence="1 5" id="KW-0963">Cytoplasm</keyword>
<comment type="subcellular location">
    <subcellularLocation>
        <location evidence="5">Cytoplasm</location>
    </subcellularLocation>
</comment>
<gene>
    <name evidence="5 9" type="primary">rimM</name>
    <name evidence="9" type="ORF">NCTC11820_01274</name>
</gene>
<evidence type="ECO:0000256" key="2">
    <source>
        <dbReference type="ARBA" id="ARBA00022517"/>
    </source>
</evidence>
<dbReference type="Pfam" id="PF24986">
    <property type="entry name" value="PRC_RimM"/>
    <property type="match status" value="1"/>
</dbReference>
<evidence type="ECO:0000256" key="4">
    <source>
        <dbReference type="ARBA" id="ARBA00023186"/>
    </source>
</evidence>
<dbReference type="OMA" id="IKVDWDP"/>
<dbReference type="SUPFAM" id="SSF50346">
    <property type="entry name" value="PRC-barrel domain"/>
    <property type="match status" value="1"/>
</dbReference>
<feature type="domain" description="RimM N-terminal" evidence="7">
    <location>
        <begin position="5"/>
        <end position="85"/>
    </location>
</feature>
<comment type="subunit">
    <text evidence="5">Binds ribosomal protein uS19.</text>
</comment>